<dbReference type="AlphaFoldDB" id="A0A834XC05"/>
<feature type="compositionally biased region" description="Basic residues" evidence="1">
    <location>
        <begin position="21"/>
        <end position="30"/>
    </location>
</feature>
<organism evidence="2 3">
    <name type="scientific">Senna tora</name>
    <dbReference type="NCBI Taxonomy" id="362788"/>
    <lineage>
        <taxon>Eukaryota</taxon>
        <taxon>Viridiplantae</taxon>
        <taxon>Streptophyta</taxon>
        <taxon>Embryophyta</taxon>
        <taxon>Tracheophyta</taxon>
        <taxon>Spermatophyta</taxon>
        <taxon>Magnoliopsida</taxon>
        <taxon>eudicotyledons</taxon>
        <taxon>Gunneridae</taxon>
        <taxon>Pentapetalae</taxon>
        <taxon>rosids</taxon>
        <taxon>fabids</taxon>
        <taxon>Fabales</taxon>
        <taxon>Fabaceae</taxon>
        <taxon>Caesalpinioideae</taxon>
        <taxon>Cassia clade</taxon>
        <taxon>Senna</taxon>
    </lineage>
</organism>
<dbReference type="EMBL" id="JAAIUW010000002">
    <property type="protein sequence ID" value="KAF7842335.1"/>
    <property type="molecule type" value="Genomic_DNA"/>
</dbReference>
<feature type="region of interest" description="Disordered" evidence="1">
    <location>
        <begin position="1"/>
        <end position="30"/>
    </location>
</feature>
<comment type="caution">
    <text evidence="2">The sequence shown here is derived from an EMBL/GenBank/DDBJ whole genome shotgun (WGS) entry which is preliminary data.</text>
</comment>
<keyword evidence="3" id="KW-1185">Reference proteome</keyword>
<proteinExistence type="predicted"/>
<sequence length="30" mass="3378">MRGIGFTKAPPRQAPLTPLLSKRRAPWAPY</sequence>
<protein>
    <submittedName>
        <fullName evidence="2">Uncharacterized protein</fullName>
    </submittedName>
</protein>
<name>A0A834XC05_9FABA</name>
<dbReference type="Proteomes" id="UP000634136">
    <property type="component" value="Unassembled WGS sequence"/>
</dbReference>
<evidence type="ECO:0000313" key="3">
    <source>
        <dbReference type="Proteomes" id="UP000634136"/>
    </source>
</evidence>
<gene>
    <name evidence="2" type="ORF">G2W53_004633</name>
</gene>
<evidence type="ECO:0000256" key="1">
    <source>
        <dbReference type="SAM" id="MobiDB-lite"/>
    </source>
</evidence>
<accession>A0A834XC05</accession>
<reference evidence="2" key="1">
    <citation type="submission" date="2020-09" db="EMBL/GenBank/DDBJ databases">
        <title>Genome-Enabled Discovery of Anthraquinone Biosynthesis in Senna tora.</title>
        <authorList>
            <person name="Kang S.-H."/>
            <person name="Pandey R.P."/>
            <person name="Lee C.-M."/>
            <person name="Sim J.-S."/>
            <person name="Jeong J.-T."/>
            <person name="Choi B.-S."/>
            <person name="Jung M."/>
            <person name="Ginzburg D."/>
            <person name="Zhao K."/>
            <person name="Won S.Y."/>
            <person name="Oh T.-J."/>
            <person name="Yu Y."/>
            <person name="Kim N.-H."/>
            <person name="Lee O.R."/>
            <person name="Lee T.-H."/>
            <person name="Bashyal P."/>
            <person name="Kim T.-S."/>
            <person name="Lee W.-H."/>
            <person name="Kawkins C."/>
            <person name="Kim C.-K."/>
            <person name="Kim J.S."/>
            <person name="Ahn B.O."/>
            <person name="Rhee S.Y."/>
            <person name="Sohng J.K."/>
        </authorList>
    </citation>
    <scope>NUCLEOTIDE SEQUENCE</scope>
    <source>
        <tissue evidence="2">Leaf</tissue>
    </source>
</reference>
<evidence type="ECO:0000313" key="2">
    <source>
        <dbReference type="EMBL" id="KAF7842335.1"/>
    </source>
</evidence>